<evidence type="ECO:0000256" key="7">
    <source>
        <dbReference type="ARBA" id="ARBA00023237"/>
    </source>
</evidence>
<dbReference type="InterPro" id="IPR037066">
    <property type="entry name" value="Plug_dom_sf"/>
</dbReference>
<keyword evidence="7 8" id="KW-0998">Cell outer membrane</keyword>
<keyword evidence="5 9" id="KW-0798">TonB box</keyword>
<keyword evidence="3 8" id="KW-1134">Transmembrane beta strand</keyword>
<dbReference type="Pfam" id="PF07715">
    <property type="entry name" value="Plug"/>
    <property type="match status" value="1"/>
</dbReference>
<keyword evidence="13" id="KW-0675">Receptor</keyword>
<evidence type="ECO:0000256" key="1">
    <source>
        <dbReference type="ARBA" id="ARBA00004571"/>
    </source>
</evidence>
<evidence type="ECO:0000313" key="14">
    <source>
        <dbReference type="Proteomes" id="UP001620597"/>
    </source>
</evidence>
<organism evidence="13 14">
    <name type="scientific">Oceanobacter antarcticus</name>
    <dbReference type="NCBI Taxonomy" id="3133425"/>
    <lineage>
        <taxon>Bacteria</taxon>
        <taxon>Pseudomonadati</taxon>
        <taxon>Pseudomonadota</taxon>
        <taxon>Gammaproteobacteria</taxon>
        <taxon>Oceanospirillales</taxon>
        <taxon>Oceanospirillaceae</taxon>
        <taxon>Oceanobacter</taxon>
    </lineage>
</organism>
<feature type="chain" id="PRO_5046835082" evidence="10">
    <location>
        <begin position="23"/>
        <end position="746"/>
    </location>
</feature>
<sequence>MAMLIWALVGIPLLWVSGNATASDFDDKQLPDFAEVFGLGDDDIPVVLTATRLRQPRAEVPASVTVIEAEQIEAWNVRTLPELMRFVPGMFIGHGDDENNASIAYHSSSPSVMRRLQVMVDGRSVFKSGIASVVWDDIPIALEDIQRIEITRGPSSATYGSNSFQGVINIISKHPGDTLGVRLRYRNGNQGEDDSLASYSWQDDSVSYRLTAQLNASNGFDGIDSTKGADDLRDSSRHGFVSLNRTQGFEGGWQLNTQAAYKAGHTDIRQGDFDQGYPDQDTRQGMVMAKLSRDFSANHSSSVRAYWQYDDRTQETSVRVPTILLDPNLYALYRNNPDLARLALNESMINAVASGASAEQLEALATSAGHPVEVSNSDLDQLQAMLASTGGDVANVSQEVTGQTNWNIADERVDIEFQDTRRWSNSLRTVLGINMRRDQVTSETYFGGKVNNDTYRVFGNLEWRSYDRVIVNLGGTYEREDANDDAFSPRIGLNLLLTPQQSIRLIHSEAVRSPDLLEQNPNYTVAVSGLGDNYLGLSEGQFFIHQWPESRDLDHERIVSTEVGYYGRFSDPDIEIDLKLFQEHMTHLISDPIQIQSLAISSDTQMDIDGAEVQLNWRMTPTDWIWLSSAYINVELKGEDGVQRNQRVDTRLSAKDSVVASRHHQGSRWSLTGSHFWYDAYNSKYSGKGNRYRRYEVSLKVFDRIGRYNPWLGFHLQHLVDDSSLVYANQRYSTNNLYNVQLGLNF</sequence>
<name>A0ABW8NDF4_9GAMM</name>
<evidence type="ECO:0000256" key="9">
    <source>
        <dbReference type="RuleBase" id="RU003357"/>
    </source>
</evidence>
<reference evidence="13 14" key="1">
    <citation type="submission" date="2024-03" db="EMBL/GenBank/DDBJ databases">
        <title>High-quality draft genome sequence of Oceanobacter sp. wDCs-4.</title>
        <authorList>
            <person name="Dong C."/>
        </authorList>
    </citation>
    <scope>NUCLEOTIDE SEQUENCE [LARGE SCALE GENOMIC DNA]</scope>
    <source>
        <strain evidence="14">wDCs-4</strain>
    </source>
</reference>
<feature type="domain" description="TonB-dependent receptor-like beta-barrel" evidence="11">
    <location>
        <begin position="226"/>
        <end position="692"/>
    </location>
</feature>
<evidence type="ECO:0000256" key="2">
    <source>
        <dbReference type="ARBA" id="ARBA00022448"/>
    </source>
</evidence>
<dbReference type="InterPro" id="IPR012910">
    <property type="entry name" value="Plug_dom"/>
</dbReference>
<dbReference type="InterPro" id="IPR000531">
    <property type="entry name" value="Beta-barrel_TonB"/>
</dbReference>
<feature type="domain" description="TonB-dependent receptor plug" evidence="12">
    <location>
        <begin position="58"/>
        <end position="167"/>
    </location>
</feature>
<dbReference type="SUPFAM" id="SSF56935">
    <property type="entry name" value="Porins"/>
    <property type="match status" value="1"/>
</dbReference>
<protein>
    <submittedName>
        <fullName evidence="13">TonB-dependent receptor</fullName>
    </submittedName>
</protein>
<evidence type="ECO:0000256" key="8">
    <source>
        <dbReference type="PROSITE-ProRule" id="PRU01360"/>
    </source>
</evidence>
<comment type="caution">
    <text evidence="13">The sequence shown here is derived from an EMBL/GenBank/DDBJ whole genome shotgun (WGS) entry which is preliminary data.</text>
</comment>
<evidence type="ECO:0000259" key="11">
    <source>
        <dbReference type="Pfam" id="PF00593"/>
    </source>
</evidence>
<dbReference type="Pfam" id="PF00593">
    <property type="entry name" value="TonB_dep_Rec_b-barrel"/>
    <property type="match status" value="1"/>
</dbReference>
<feature type="signal peptide" evidence="10">
    <location>
        <begin position="1"/>
        <end position="22"/>
    </location>
</feature>
<dbReference type="InterPro" id="IPR039426">
    <property type="entry name" value="TonB-dep_rcpt-like"/>
</dbReference>
<accession>A0ABW8NDF4</accession>
<dbReference type="PROSITE" id="PS52016">
    <property type="entry name" value="TONB_DEPENDENT_REC_3"/>
    <property type="match status" value="1"/>
</dbReference>
<dbReference type="EMBL" id="JBBKTX010000001">
    <property type="protein sequence ID" value="MFK4750850.1"/>
    <property type="molecule type" value="Genomic_DNA"/>
</dbReference>
<keyword evidence="4 8" id="KW-0812">Transmembrane</keyword>
<evidence type="ECO:0000313" key="13">
    <source>
        <dbReference type="EMBL" id="MFK4750850.1"/>
    </source>
</evidence>
<comment type="similarity">
    <text evidence="8 9">Belongs to the TonB-dependent receptor family.</text>
</comment>
<keyword evidence="10" id="KW-0732">Signal</keyword>
<evidence type="ECO:0000256" key="6">
    <source>
        <dbReference type="ARBA" id="ARBA00023136"/>
    </source>
</evidence>
<dbReference type="RefSeq" id="WP_416204416.1">
    <property type="nucleotide sequence ID" value="NZ_JBBKTX010000001.1"/>
</dbReference>
<dbReference type="PANTHER" id="PTHR30069:SF27">
    <property type="entry name" value="BLL4766 PROTEIN"/>
    <property type="match status" value="1"/>
</dbReference>
<comment type="subcellular location">
    <subcellularLocation>
        <location evidence="1 8">Cell outer membrane</location>
        <topology evidence="1 8">Multi-pass membrane protein</topology>
    </subcellularLocation>
</comment>
<proteinExistence type="inferred from homology"/>
<dbReference type="Proteomes" id="UP001620597">
    <property type="component" value="Unassembled WGS sequence"/>
</dbReference>
<evidence type="ECO:0000256" key="3">
    <source>
        <dbReference type="ARBA" id="ARBA00022452"/>
    </source>
</evidence>
<dbReference type="PANTHER" id="PTHR30069">
    <property type="entry name" value="TONB-DEPENDENT OUTER MEMBRANE RECEPTOR"/>
    <property type="match status" value="1"/>
</dbReference>
<gene>
    <name evidence="13" type="ORF">WG929_00370</name>
</gene>
<dbReference type="InterPro" id="IPR036942">
    <property type="entry name" value="Beta-barrel_TonB_sf"/>
</dbReference>
<evidence type="ECO:0000256" key="4">
    <source>
        <dbReference type="ARBA" id="ARBA00022692"/>
    </source>
</evidence>
<keyword evidence="2 8" id="KW-0813">Transport</keyword>
<evidence type="ECO:0000256" key="10">
    <source>
        <dbReference type="SAM" id="SignalP"/>
    </source>
</evidence>
<keyword evidence="6 8" id="KW-0472">Membrane</keyword>
<dbReference type="Gene3D" id="2.40.170.20">
    <property type="entry name" value="TonB-dependent receptor, beta-barrel domain"/>
    <property type="match status" value="1"/>
</dbReference>
<evidence type="ECO:0000259" key="12">
    <source>
        <dbReference type="Pfam" id="PF07715"/>
    </source>
</evidence>
<keyword evidence="14" id="KW-1185">Reference proteome</keyword>
<evidence type="ECO:0000256" key="5">
    <source>
        <dbReference type="ARBA" id="ARBA00023077"/>
    </source>
</evidence>
<dbReference type="Gene3D" id="2.170.130.10">
    <property type="entry name" value="TonB-dependent receptor, plug domain"/>
    <property type="match status" value="1"/>
</dbReference>